<keyword evidence="1" id="KW-0812">Transmembrane</keyword>
<feature type="transmembrane region" description="Helical" evidence="1">
    <location>
        <begin position="26"/>
        <end position="48"/>
    </location>
</feature>
<keyword evidence="1" id="KW-0472">Membrane</keyword>
<evidence type="ECO:0000256" key="1">
    <source>
        <dbReference type="SAM" id="Phobius"/>
    </source>
</evidence>
<evidence type="ECO:0000313" key="2">
    <source>
        <dbReference type="EMBL" id="UXN70511.1"/>
    </source>
</evidence>
<reference evidence="2 3" key="1">
    <citation type="submission" date="2022-09" db="EMBL/GenBank/DDBJ databases">
        <title>Interaction between co-microsymbionts with complementary sets of symbiotic genes in legume-rhizobium systems.</title>
        <authorList>
            <person name="Safronova V."/>
            <person name="Sazanova A."/>
            <person name="Afonin A."/>
            <person name="Chirak E."/>
        </authorList>
    </citation>
    <scope>NUCLEOTIDE SEQUENCE [LARGE SCALE GENOMIC DNA]</scope>
    <source>
        <strain evidence="2 3">A18/4-1</strain>
    </source>
</reference>
<protein>
    <submittedName>
        <fullName evidence="2">Uncharacterized protein</fullName>
    </submittedName>
</protein>
<dbReference type="EMBL" id="CP104965">
    <property type="protein sequence ID" value="UXN70511.1"/>
    <property type="molecule type" value="Genomic_DNA"/>
</dbReference>
<gene>
    <name evidence="2" type="ORF">N8A98_04780</name>
</gene>
<dbReference type="RefSeq" id="WP_262169585.1">
    <property type="nucleotide sequence ID" value="NZ_CP104965.1"/>
</dbReference>
<accession>A0ABY6CHN1</accession>
<proteinExistence type="predicted"/>
<organism evidence="2 3">
    <name type="scientific">Devosia neptuniae</name>
    <dbReference type="NCBI Taxonomy" id="191302"/>
    <lineage>
        <taxon>Bacteria</taxon>
        <taxon>Pseudomonadati</taxon>
        <taxon>Pseudomonadota</taxon>
        <taxon>Alphaproteobacteria</taxon>
        <taxon>Hyphomicrobiales</taxon>
        <taxon>Devosiaceae</taxon>
        <taxon>Devosia</taxon>
    </lineage>
</organism>
<dbReference type="Proteomes" id="UP001061862">
    <property type="component" value="Chromosome"/>
</dbReference>
<evidence type="ECO:0000313" key="3">
    <source>
        <dbReference type="Proteomes" id="UP001061862"/>
    </source>
</evidence>
<name>A0ABY6CHN1_9HYPH</name>
<keyword evidence="3" id="KW-1185">Reference proteome</keyword>
<sequence>MAHQHTHPHAPVKSRGRSFGLAQMSALARLAIVVPAIVLIWLVLWLLVRS</sequence>
<keyword evidence="1" id="KW-1133">Transmembrane helix</keyword>